<evidence type="ECO:0000259" key="14">
    <source>
        <dbReference type="PROSITE" id="PS50222"/>
    </source>
</evidence>
<evidence type="ECO:0000256" key="2">
    <source>
        <dbReference type="ARBA" id="ARBA00022448"/>
    </source>
</evidence>
<protein>
    <submittedName>
        <fullName evidence="15">Kcnb2 protein</fullName>
    </submittedName>
</protein>
<dbReference type="SUPFAM" id="SSF47473">
    <property type="entry name" value="EF-hand"/>
    <property type="match status" value="1"/>
</dbReference>
<organism evidence="15 16">
    <name type="scientific">Symbiodinium natans</name>
    <dbReference type="NCBI Taxonomy" id="878477"/>
    <lineage>
        <taxon>Eukaryota</taxon>
        <taxon>Sar</taxon>
        <taxon>Alveolata</taxon>
        <taxon>Dinophyceae</taxon>
        <taxon>Suessiales</taxon>
        <taxon>Symbiodiniaceae</taxon>
        <taxon>Symbiodinium</taxon>
    </lineage>
</organism>
<evidence type="ECO:0000256" key="10">
    <source>
        <dbReference type="ARBA" id="ARBA00023065"/>
    </source>
</evidence>
<feature type="transmembrane region" description="Helical" evidence="13">
    <location>
        <begin position="329"/>
        <end position="348"/>
    </location>
</feature>
<dbReference type="InterPro" id="IPR027359">
    <property type="entry name" value="Volt_channel_dom_sf"/>
</dbReference>
<keyword evidence="4 13" id="KW-0812">Transmembrane</keyword>
<evidence type="ECO:0000256" key="12">
    <source>
        <dbReference type="ARBA" id="ARBA00023303"/>
    </source>
</evidence>
<evidence type="ECO:0000256" key="9">
    <source>
        <dbReference type="ARBA" id="ARBA00022989"/>
    </source>
</evidence>
<dbReference type="InterPro" id="IPR005821">
    <property type="entry name" value="Ion_trans_dom"/>
</dbReference>
<dbReference type="EMBL" id="CAJNDS010001112">
    <property type="protein sequence ID" value="CAE7247316.1"/>
    <property type="molecule type" value="Genomic_DNA"/>
</dbReference>
<evidence type="ECO:0000256" key="6">
    <source>
        <dbReference type="ARBA" id="ARBA00022837"/>
    </source>
</evidence>
<dbReference type="PRINTS" id="PR00169">
    <property type="entry name" value="KCHANNEL"/>
</dbReference>
<name>A0A812LJN4_9DINO</name>
<comment type="subcellular location">
    <subcellularLocation>
        <location evidence="1">Membrane</location>
        <topology evidence="1">Multi-pass membrane protein</topology>
    </subcellularLocation>
</comment>
<dbReference type="InterPro" id="IPR018247">
    <property type="entry name" value="EF_Hand_1_Ca_BS"/>
</dbReference>
<feature type="domain" description="EF-hand" evidence="14">
    <location>
        <begin position="470"/>
        <end position="505"/>
    </location>
</feature>
<dbReference type="PANTHER" id="PTHR11537:SF254">
    <property type="entry name" value="POTASSIUM VOLTAGE-GATED CHANNEL PROTEIN SHAB"/>
    <property type="match status" value="1"/>
</dbReference>
<reference evidence="15" key="1">
    <citation type="submission" date="2021-02" db="EMBL/GenBank/DDBJ databases">
        <authorList>
            <person name="Dougan E. K."/>
            <person name="Rhodes N."/>
            <person name="Thang M."/>
            <person name="Chan C."/>
        </authorList>
    </citation>
    <scope>NUCLEOTIDE SEQUENCE</scope>
</reference>
<dbReference type="OrthoDB" id="433309at2759"/>
<keyword evidence="11 13" id="KW-0472">Membrane</keyword>
<dbReference type="Gene3D" id="1.20.120.350">
    <property type="entry name" value="Voltage-gated potassium channels. Chain C"/>
    <property type="match status" value="1"/>
</dbReference>
<keyword evidence="10" id="KW-0406">Ion transport</keyword>
<evidence type="ECO:0000256" key="13">
    <source>
        <dbReference type="SAM" id="Phobius"/>
    </source>
</evidence>
<dbReference type="Gene3D" id="1.10.287.70">
    <property type="match status" value="1"/>
</dbReference>
<evidence type="ECO:0000256" key="3">
    <source>
        <dbReference type="ARBA" id="ARBA00022538"/>
    </source>
</evidence>
<gene>
    <name evidence="15" type="primary">Kcnb2</name>
    <name evidence="15" type="ORF">SNAT2548_LOCUS11817</name>
</gene>
<comment type="caution">
    <text evidence="15">The sequence shown here is derived from an EMBL/GenBank/DDBJ whole genome shotgun (WGS) entry which is preliminary data.</text>
</comment>
<feature type="domain" description="EF-hand" evidence="14">
    <location>
        <begin position="434"/>
        <end position="469"/>
    </location>
</feature>
<accession>A0A812LJN4</accession>
<dbReference type="GO" id="GO:0001508">
    <property type="term" value="P:action potential"/>
    <property type="evidence" value="ECO:0007669"/>
    <property type="project" value="TreeGrafter"/>
</dbReference>
<dbReference type="Gene3D" id="1.10.238.10">
    <property type="entry name" value="EF-hand"/>
    <property type="match status" value="1"/>
</dbReference>
<dbReference type="Proteomes" id="UP000604046">
    <property type="component" value="Unassembled WGS sequence"/>
</dbReference>
<dbReference type="PROSITE" id="PS00018">
    <property type="entry name" value="EF_HAND_1"/>
    <property type="match status" value="2"/>
</dbReference>
<evidence type="ECO:0000256" key="8">
    <source>
        <dbReference type="ARBA" id="ARBA00022958"/>
    </source>
</evidence>
<dbReference type="PANTHER" id="PTHR11537">
    <property type="entry name" value="VOLTAGE-GATED POTASSIUM CHANNEL"/>
    <property type="match status" value="1"/>
</dbReference>
<dbReference type="SUPFAM" id="SSF81324">
    <property type="entry name" value="Voltage-gated potassium channels"/>
    <property type="match status" value="1"/>
</dbReference>
<keyword evidence="2" id="KW-0813">Transport</keyword>
<dbReference type="Pfam" id="PF13833">
    <property type="entry name" value="EF-hand_8"/>
    <property type="match status" value="1"/>
</dbReference>
<keyword evidence="7" id="KW-0851">Voltage-gated channel</keyword>
<keyword evidence="3" id="KW-0633">Potassium transport</keyword>
<dbReference type="GO" id="GO:0005249">
    <property type="term" value="F:voltage-gated potassium channel activity"/>
    <property type="evidence" value="ECO:0007669"/>
    <property type="project" value="InterPro"/>
</dbReference>
<sequence>MPLPGQLADETDFQVPRRPAPVITSLSEVDVKLDRLAEKLDICIEELSSLKLANSRGRDVDGFLKKPETGNAGMAQLTPRSQVSSVRAAADEMRLPLSASMPMPRFMSTDESDVESFAQAPADKAADKTVTWATPSRPNRATAHVRDLQTAWQLQAKSLSGGEGNDLQNDLQPIMRLVYRSRAEHVWEFLDDPQSSRFAWWTWSLLRVLVLLSACTPYLQQRQPVLALVMDMSFDVIFLVEFVSRLTTTPSKRTYLKDPLNWADMVSALGLPLRAFTGLVPLAYPPTTELETVLVFFLPLVRLLKLLRYFESCKLLMDACVNSMEAVPFLAYMVAVMTMTSATVIYLVEPRSNIPSLPHSLWLAIVTMTTVGYGDYYPETFAGCIVVAMLTCISVLFLALPVGIIGNEFWNVWESRNEVLLVNRMRRSLKKWGYAANDVKVLFEYVDQDADGCLDMTDFLELVRQMRIGISTENAFKIFTIFDDDKSGTLDCAEFLRHIFPEQYVEKQQQHSHSVRKSQAHVSLALHHLETIQAEKS</sequence>
<evidence type="ECO:0000256" key="4">
    <source>
        <dbReference type="ARBA" id="ARBA00022692"/>
    </source>
</evidence>
<feature type="transmembrane region" description="Helical" evidence="13">
    <location>
        <begin position="360"/>
        <end position="377"/>
    </location>
</feature>
<dbReference type="InterPro" id="IPR002048">
    <property type="entry name" value="EF_hand_dom"/>
</dbReference>
<keyword evidence="5" id="KW-0631">Potassium channel</keyword>
<keyword evidence="8" id="KW-0630">Potassium</keyword>
<dbReference type="Pfam" id="PF00520">
    <property type="entry name" value="Ion_trans"/>
    <property type="match status" value="1"/>
</dbReference>
<evidence type="ECO:0000313" key="15">
    <source>
        <dbReference type="EMBL" id="CAE7247316.1"/>
    </source>
</evidence>
<dbReference type="InterPro" id="IPR011992">
    <property type="entry name" value="EF-hand-dom_pair"/>
</dbReference>
<dbReference type="PROSITE" id="PS50222">
    <property type="entry name" value="EF_HAND_2"/>
    <property type="match status" value="2"/>
</dbReference>
<dbReference type="GO" id="GO:0008076">
    <property type="term" value="C:voltage-gated potassium channel complex"/>
    <property type="evidence" value="ECO:0007669"/>
    <property type="project" value="InterPro"/>
</dbReference>
<dbReference type="CDD" id="cd00051">
    <property type="entry name" value="EFh"/>
    <property type="match status" value="1"/>
</dbReference>
<evidence type="ECO:0000313" key="16">
    <source>
        <dbReference type="Proteomes" id="UP000604046"/>
    </source>
</evidence>
<feature type="transmembrane region" description="Helical" evidence="13">
    <location>
        <begin position="384"/>
        <end position="406"/>
    </location>
</feature>
<keyword evidence="9 13" id="KW-1133">Transmembrane helix</keyword>
<keyword evidence="16" id="KW-1185">Reference proteome</keyword>
<keyword evidence="12" id="KW-0407">Ion channel</keyword>
<dbReference type="InterPro" id="IPR028325">
    <property type="entry name" value="VG_K_chnl"/>
</dbReference>
<dbReference type="AlphaFoldDB" id="A0A812LJN4"/>
<keyword evidence="6" id="KW-0106">Calcium</keyword>
<evidence type="ECO:0000256" key="11">
    <source>
        <dbReference type="ARBA" id="ARBA00023136"/>
    </source>
</evidence>
<evidence type="ECO:0000256" key="1">
    <source>
        <dbReference type="ARBA" id="ARBA00004141"/>
    </source>
</evidence>
<proteinExistence type="predicted"/>
<dbReference type="GO" id="GO:0005509">
    <property type="term" value="F:calcium ion binding"/>
    <property type="evidence" value="ECO:0007669"/>
    <property type="project" value="InterPro"/>
</dbReference>
<evidence type="ECO:0000256" key="7">
    <source>
        <dbReference type="ARBA" id="ARBA00022882"/>
    </source>
</evidence>
<evidence type="ECO:0000256" key="5">
    <source>
        <dbReference type="ARBA" id="ARBA00022826"/>
    </source>
</evidence>